<dbReference type="AlphaFoldDB" id="A0A6N7KRU8"/>
<evidence type="ECO:0000313" key="2">
    <source>
        <dbReference type="EMBL" id="MQS13047.1"/>
    </source>
</evidence>
<reference evidence="2 3" key="1">
    <citation type="submission" date="2019-09" db="EMBL/GenBank/DDBJ databases">
        <title>Genome Sequences of Streptomyces kaniharaensis ATCC 21070.</title>
        <authorList>
            <person name="Zhu W."/>
            <person name="De Crecy-Lagard V."/>
            <person name="Richards N.G."/>
        </authorList>
    </citation>
    <scope>NUCLEOTIDE SEQUENCE [LARGE SCALE GENOMIC DNA]</scope>
    <source>
        <strain evidence="2 3">SF-557</strain>
    </source>
</reference>
<dbReference type="InterPro" id="IPR007278">
    <property type="entry name" value="DUF397"/>
</dbReference>
<name>A0A6N7KRU8_9ACTN</name>
<dbReference type="EMBL" id="WBOF01000001">
    <property type="protein sequence ID" value="MQS13047.1"/>
    <property type="molecule type" value="Genomic_DNA"/>
</dbReference>
<dbReference type="Proteomes" id="UP000450000">
    <property type="component" value="Unassembled WGS sequence"/>
</dbReference>
<protein>
    <submittedName>
        <fullName evidence="2">DUF397 domain-containing protein</fullName>
    </submittedName>
</protein>
<evidence type="ECO:0000259" key="1">
    <source>
        <dbReference type="Pfam" id="PF04149"/>
    </source>
</evidence>
<keyword evidence="3" id="KW-1185">Reference proteome</keyword>
<sequence length="74" mass="8175">MNDWQKSTASGEANECVEIRAADGLVEIRESERAEIIVRTTPRKWAAFVRGVKAGEFDRYGDFTGGLATDRTAP</sequence>
<dbReference type="Pfam" id="PF04149">
    <property type="entry name" value="DUF397"/>
    <property type="match status" value="1"/>
</dbReference>
<comment type="caution">
    <text evidence="2">The sequence shown here is derived from an EMBL/GenBank/DDBJ whole genome shotgun (WGS) entry which is preliminary data.</text>
</comment>
<organism evidence="2 3">
    <name type="scientific">Streptomyces kaniharaensis</name>
    <dbReference type="NCBI Taxonomy" id="212423"/>
    <lineage>
        <taxon>Bacteria</taxon>
        <taxon>Bacillati</taxon>
        <taxon>Actinomycetota</taxon>
        <taxon>Actinomycetes</taxon>
        <taxon>Kitasatosporales</taxon>
        <taxon>Streptomycetaceae</taxon>
        <taxon>Streptomyces</taxon>
    </lineage>
</organism>
<gene>
    <name evidence="2" type="ORF">F7Q99_12310</name>
</gene>
<evidence type="ECO:0000313" key="3">
    <source>
        <dbReference type="Proteomes" id="UP000450000"/>
    </source>
</evidence>
<accession>A0A6N7KRU8</accession>
<feature type="domain" description="DUF397" evidence="1">
    <location>
        <begin position="3"/>
        <end position="53"/>
    </location>
</feature>
<dbReference type="OrthoDB" id="3436866at2"/>
<dbReference type="RefSeq" id="WP_153461263.1">
    <property type="nucleotide sequence ID" value="NZ_WBOF01000001.1"/>
</dbReference>
<proteinExistence type="predicted"/>